<evidence type="ECO:0000256" key="10">
    <source>
        <dbReference type="HAMAP-Rule" id="MF_01043"/>
    </source>
</evidence>
<evidence type="ECO:0000256" key="3">
    <source>
        <dbReference type="ARBA" id="ARBA00022679"/>
    </source>
</evidence>
<comment type="pathway">
    <text evidence="10">Lipid metabolism; phospholipid metabolism.</text>
</comment>
<comment type="subunit">
    <text evidence="10">Probably interacts with PlsX.</text>
</comment>
<dbReference type="SMART" id="SM01207">
    <property type="entry name" value="G3P_acyltransf"/>
    <property type="match status" value="1"/>
</dbReference>
<accession>A0AAN1QNA8</accession>
<keyword evidence="4 10" id="KW-0812">Transmembrane</keyword>
<dbReference type="PANTHER" id="PTHR30309:SF0">
    <property type="entry name" value="GLYCEROL-3-PHOSPHATE ACYLTRANSFERASE-RELATED"/>
    <property type="match status" value="1"/>
</dbReference>
<gene>
    <name evidence="10 11" type="primary">plsY</name>
    <name evidence="11" type="ORF">DOP62_06040</name>
</gene>
<evidence type="ECO:0000256" key="5">
    <source>
        <dbReference type="ARBA" id="ARBA00022989"/>
    </source>
</evidence>
<dbReference type="RefSeq" id="WP_208676493.1">
    <property type="nucleotide sequence ID" value="NZ_CP030139.2"/>
</dbReference>
<keyword evidence="1 10" id="KW-1003">Cell membrane</keyword>
<keyword evidence="6 10" id="KW-0443">Lipid metabolism</keyword>
<sequence>MLLSVVTIALLAYLLGSFPAGYLAGRWLKGIDIRKEGSGSTGATNVLRVLGKGPALVVFITDILKGVLAVVAARAIASANGLDPIAIAWLAAFAAIIAVVGHSLPIWLNFRGGKSVATSLGVLLALSPVVGLSGFGAFLLLLALFRIVSLGSIAGAITVIVLMLVLPEPLPNKILGIAAGVYVIYRHRSNLDRLRRGEEPRIGQRLSTNREAGT</sequence>
<comment type="function">
    <text evidence="10">Catalyzes the transfer of an acyl group from acyl-phosphate (acyl-PO(4)) to glycerol-3-phosphate (G3P) to form lysophosphatidic acid (LPA). This enzyme utilizes acyl-phosphate as fatty acyl donor, but not acyl-CoA or acyl-ACP.</text>
</comment>
<evidence type="ECO:0000256" key="2">
    <source>
        <dbReference type="ARBA" id="ARBA00022516"/>
    </source>
</evidence>
<dbReference type="NCBIfam" id="TIGR00023">
    <property type="entry name" value="glycerol-3-phosphate 1-O-acyltransferase PlsY"/>
    <property type="match status" value="1"/>
</dbReference>
<dbReference type="AlphaFoldDB" id="A0AAN1QNA8"/>
<keyword evidence="7 10" id="KW-0472">Membrane</keyword>
<evidence type="ECO:0000313" key="12">
    <source>
        <dbReference type="Proteomes" id="UP000267249"/>
    </source>
</evidence>
<dbReference type="GO" id="GO:0043772">
    <property type="term" value="F:acyl-phosphate glycerol-3-phosphate acyltransferase activity"/>
    <property type="evidence" value="ECO:0007669"/>
    <property type="project" value="UniProtKB-UniRule"/>
</dbReference>
<feature type="transmembrane region" description="Helical" evidence="10">
    <location>
        <begin position="147"/>
        <end position="166"/>
    </location>
</feature>
<keyword evidence="9 10" id="KW-1208">Phospholipid metabolism</keyword>
<dbReference type="PANTHER" id="PTHR30309">
    <property type="entry name" value="INNER MEMBRANE PROTEIN YGIH"/>
    <property type="match status" value="1"/>
</dbReference>
<keyword evidence="8 10" id="KW-0594">Phospholipid biosynthesis</keyword>
<evidence type="ECO:0000256" key="6">
    <source>
        <dbReference type="ARBA" id="ARBA00023098"/>
    </source>
</evidence>
<dbReference type="GO" id="GO:0008654">
    <property type="term" value="P:phospholipid biosynthetic process"/>
    <property type="evidence" value="ECO:0007669"/>
    <property type="project" value="UniProtKB-UniRule"/>
</dbReference>
<dbReference type="GO" id="GO:0005886">
    <property type="term" value="C:plasma membrane"/>
    <property type="evidence" value="ECO:0007669"/>
    <property type="project" value="UniProtKB-SubCell"/>
</dbReference>
<comment type="similarity">
    <text evidence="10">Belongs to the PlsY family.</text>
</comment>
<dbReference type="EMBL" id="CP030139">
    <property type="protein sequence ID" value="AZB72340.1"/>
    <property type="molecule type" value="Genomic_DNA"/>
</dbReference>
<evidence type="ECO:0000256" key="4">
    <source>
        <dbReference type="ARBA" id="ARBA00022692"/>
    </source>
</evidence>
<feature type="transmembrane region" description="Helical" evidence="10">
    <location>
        <begin position="6"/>
        <end position="25"/>
    </location>
</feature>
<keyword evidence="2 10" id="KW-0444">Lipid biosynthesis</keyword>
<keyword evidence="3 10" id="KW-0808">Transferase</keyword>
<feature type="transmembrane region" description="Helical" evidence="10">
    <location>
        <begin position="85"/>
        <end position="108"/>
    </location>
</feature>
<evidence type="ECO:0000256" key="7">
    <source>
        <dbReference type="ARBA" id="ARBA00023136"/>
    </source>
</evidence>
<evidence type="ECO:0000256" key="9">
    <source>
        <dbReference type="ARBA" id="ARBA00023264"/>
    </source>
</evidence>
<dbReference type="Pfam" id="PF02660">
    <property type="entry name" value="G3P_acyltransf"/>
    <property type="match status" value="1"/>
</dbReference>
<evidence type="ECO:0000256" key="8">
    <source>
        <dbReference type="ARBA" id="ARBA00023209"/>
    </source>
</evidence>
<evidence type="ECO:0000313" key="11">
    <source>
        <dbReference type="EMBL" id="AZB72340.1"/>
    </source>
</evidence>
<feature type="transmembrane region" description="Helical" evidence="10">
    <location>
        <begin position="55"/>
        <end position="79"/>
    </location>
</feature>
<organism evidence="11 12">
    <name type="scientific">Synechococcus elongatus PCC 11801</name>
    <dbReference type="NCBI Taxonomy" id="2219813"/>
    <lineage>
        <taxon>Bacteria</taxon>
        <taxon>Bacillati</taxon>
        <taxon>Cyanobacteriota</taxon>
        <taxon>Cyanophyceae</taxon>
        <taxon>Synechococcales</taxon>
        <taxon>Synechococcaceae</taxon>
        <taxon>Synechococcus</taxon>
    </lineage>
</organism>
<proteinExistence type="inferred from homology"/>
<dbReference type="Proteomes" id="UP000267249">
    <property type="component" value="Chromosome"/>
</dbReference>
<dbReference type="InterPro" id="IPR003811">
    <property type="entry name" value="G3P_acylTferase_PlsY"/>
</dbReference>
<keyword evidence="11" id="KW-0012">Acyltransferase</keyword>
<keyword evidence="5 10" id="KW-1133">Transmembrane helix</keyword>
<reference evidence="11 12" key="1">
    <citation type="journal article" date="2018" name="Sci. Rep.">
        <title>Genome Features and Biochemical Characteristics of a Robust, Fast Growing and Naturally Transformable Cyanobacterium Synechococcus elongatus PCC 11801 Isolated from India.</title>
        <authorList>
            <person name="Jaiswal D."/>
            <person name="Sengupta A."/>
            <person name="Sohoni S."/>
            <person name="Sengupta S."/>
            <person name="Phadnavis A.G."/>
            <person name="Pakrasi H.B."/>
            <person name="Wangikar P.P."/>
        </authorList>
    </citation>
    <scope>NUCLEOTIDE SEQUENCE [LARGE SCALE GENOMIC DNA]</scope>
    <source>
        <strain evidence="11 12">PCC 11801</strain>
    </source>
</reference>
<protein>
    <recommendedName>
        <fullName evidence="10">Glycerol-3-phosphate acyltransferase</fullName>
    </recommendedName>
    <alternativeName>
        <fullName evidence="10">Acyl-PO4 G3P acyltransferase</fullName>
    </alternativeName>
    <alternativeName>
        <fullName evidence="10">Acyl-phosphate--glycerol-3-phosphate acyltransferase</fullName>
    </alternativeName>
    <alternativeName>
        <fullName evidence="10">G3P acyltransferase</fullName>
        <shortName evidence="10">GPAT</shortName>
        <ecNumber evidence="10">2.3.1.275</ecNumber>
    </alternativeName>
    <alternativeName>
        <fullName evidence="10">Lysophosphatidic acid synthase</fullName>
        <shortName evidence="10">LPA synthase</shortName>
    </alternativeName>
</protein>
<comment type="catalytic activity">
    <reaction evidence="10">
        <text>an acyl phosphate + sn-glycerol 3-phosphate = a 1-acyl-sn-glycero-3-phosphate + phosphate</text>
        <dbReference type="Rhea" id="RHEA:34075"/>
        <dbReference type="ChEBI" id="CHEBI:43474"/>
        <dbReference type="ChEBI" id="CHEBI:57597"/>
        <dbReference type="ChEBI" id="CHEBI:57970"/>
        <dbReference type="ChEBI" id="CHEBI:59918"/>
        <dbReference type="EC" id="2.3.1.275"/>
    </reaction>
</comment>
<dbReference type="HAMAP" id="MF_01043">
    <property type="entry name" value="PlsY"/>
    <property type="match status" value="1"/>
</dbReference>
<feature type="transmembrane region" description="Helical" evidence="10">
    <location>
        <begin position="120"/>
        <end position="141"/>
    </location>
</feature>
<dbReference type="EC" id="2.3.1.275" evidence="10"/>
<comment type="subcellular location">
    <subcellularLocation>
        <location evidence="10">Cell membrane</location>
        <topology evidence="10">Multi-pass membrane protein</topology>
    </subcellularLocation>
</comment>
<evidence type="ECO:0000256" key="1">
    <source>
        <dbReference type="ARBA" id="ARBA00022475"/>
    </source>
</evidence>
<name>A0AAN1QNA8_SYNEL</name>